<comment type="caution">
    <text evidence="1">The sequence shown here is derived from an EMBL/GenBank/DDBJ whole genome shotgun (WGS) entry which is preliminary data.</text>
</comment>
<organism evidence="1 2">
    <name type="scientific">Portunus trituberculatus</name>
    <name type="common">Swimming crab</name>
    <name type="synonym">Neptunus trituberculatus</name>
    <dbReference type="NCBI Taxonomy" id="210409"/>
    <lineage>
        <taxon>Eukaryota</taxon>
        <taxon>Metazoa</taxon>
        <taxon>Ecdysozoa</taxon>
        <taxon>Arthropoda</taxon>
        <taxon>Crustacea</taxon>
        <taxon>Multicrustacea</taxon>
        <taxon>Malacostraca</taxon>
        <taxon>Eumalacostraca</taxon>
        <taxon>Eucarida</taxon>
        <taxon>Decapoda</taxon>
        <taxon>Pleocyemata</taxon>
        <taxon>Brachyura</taxon>
        <taxon>Eubrachyura</taxon>
        <taxon>Portunoidea</taxon>
        <taxon>Portunidae</taxon>
        <taxon>Portuninae</taxon>
        <taxon>Portunus</taxon>
    </lineage>
</organism>
<dbReference type="Proteomes" id="UP000324222">
    <property type="component" value="Unassembled WGS sequence"/>
</dbReference>
<proteinExistence type="predicted"/>
<reference evidence="1 2" key="1">
    <citation type="submission" date="2019-05" db="EMBL/GenBank/DDBJ databases">
        <title>Another draft genome of Portunus trituberculatus and its Hox gene families provides insights of decapod evolution.</title>
        <authorList>
            <person name="Jeong J.-H."/>
            <person name="Song I."/>
            <person name="Kim S."/>
            <person name="Choi T."/>
            <person name="Kim D."/>
            <person name="Ryu S."/>
            <person name="Kim W."/>
        </authorList>
    </citation>
    <scope>NUCLEOTIDE SEQUENCE [LARGE SCALE GENOMIC DNA]</scope>
    <source>
        <tissue evidence="1">Muscle</tissue>
    </source>
</reference>
<protein>
    <submittedName>
        <fullName evidence="1">Uncharacterized protein</fullName>
    </submittedName>
</protein>
<dbReference type="EMBL" id="VSRR010003785">
    <property type="protein sequence ID" value="MPC37443.1"/>
    <property type="molecule type" value="Genomic_DNA"/>
</dbReference>
<evidence type="ECO:0000313" key="2">
    <source>
        <dbReference type="Proteomes" id="UP000324222"/>
    </source>
</evidence>
<sequence>MAVTPRLPVGSVHHQHNTLAHPCHPSHQCTPFTLTLFTLALHHVPHLTYLISTSTPPAPPITPRPWVVVGVEKPLLTCLHLVNSLHNHYPAPTTRPLSFLRIMRDCPLIVRPF</sequence>
<gene>
    <name evidence="1" type="ORF">E2C01_030924</name>
</gene>
<name>A0A5B7EX56_PORTR</name>
<evidence type="ECO:0000313" key="1">
    <source>
        <dbReference type="EMBL" id="MPC37443.1"/>
    </source>
</evidence>
<accession>A0A5B7EX56</accession>
<dbReference type="AlphaFoldDB" id="A0A5B7EX56"/>
<keyword evidence="2" id="KW-1185">Reference proteome</keyword>